<dbReference type="PATRIC" id="fig|1263867.3.peg.4267"/>
<reference evidence="1" key="1">
    <citation type="submission" date="2012-11" db="EMBL/GenBank/DDBJ databases">
        <title>Permanent draft genomes of Rhodopirellula europaea strain SH398 and 6C.</title>
        <authorList>
            <person name="Richter M."/>
            <person name="Richter-Heitmann T."/>
            <person name="Frank C."/>
            <person name="Harder J."/>
            <person name="Glockner F.O."/>
        </authorList>
    </citation>
    <scope>NUCLEOTIDE SEQUENCE</scope>
    <source>
        <strain evidence="1">6C</strain>
    </source>
</reference>
<evidence type="ECO:0000313" key="2">
    <source>
        <dbReference type="Proteomes" id="UP000011529"/>
    </source>
</evidence>
<comment type="caution">
    <text evidence="1">The sequence shown here is derived from an EMBL/GenBank/DDBJ whole genome shotgun (WGS) entry which is preliminary data.</text>
</comment>
<accession>M2B0H3</accession>
<reference evidence="1" key="2">
    <citation type="journal article" date="2013" name="Mar. Genomics">
        <title>Expression of sulfatases in Rhodopirellula baltica and the diversity of sulfatases in the genus Rhodopirellula.</title>
        <authorList>
            <person name="Wegner C.E."/>
            <person name="Richter-Heitmann T."/>
            <person name="Klindworth A."/>
            <person name="Klockow C."/>
            <person name="Richter M."/>
            <person name="Achstetter T."/>
            <person name="Glockner F.O."/>
            <person name="Harder J."/>
        </authorList>
    </citation>
    <scope>NUCLEOTIDE SEQUENCE [LARGE SCALE GENOMIC DNA]</scope>
    <source>
        <strain evidence="1">6C</strain>
    </source>
</reference>
<sequence>MNCICEGAVLESDLDLPDPSLVVAWTNLVDVRSKSLFSSDASWCSRRDLPFCASLSGRQVRLAHQSWLI</sequence>
<name>M2B0H3_9BACT</name>
<organism evidence="1 2">
    <name type="scientific">Rhodopirellula europaea 6C</name>
    <dbReference type="NCBI Taxonomy" id="1263867"/>
    <lineage>
        <taxon>Bacteria</taxon>
        <taxon>Pseudomonadati</taxon>
        <taxon>Planctomycetota</taxon>
        <taxon>Planctomycetia</taxon>
        <taxon>Pirellulales</taxon>
        <taxon>Pirellulaceae</taxon>
        <taxon>Rhodopirellula</taxon>
    </lineage>
</organism>
<dbReference type="Proteomes" id="UP000011529">
    <property type="component" value="Unassembled WGS sequence"/>
</dbReference>
<proteinExistence type="predicted"/>
<dbReference type="EMBL" id="ANMO01000182">
    <property type="protein sequence ID" value="EMB15283.1"/>
    <property type="molecule type" value="Genomic_DNA"/>
</dbReference>
<evidence type="ECO:0000313" key="1">
    <source>
        <dbReference type="EMBL" id="EMB15283.1"/>
    </source>
</evidence>
<gene>
    <name evidence="1" type="ORF">RE6C_03984</name>
</gene>
<keyword evidence="2" id="KW-1185">Reference proteome</keyword>
<dbReference type="AlphaFoldDB" id="M2B0H3"/>
<protein>
    <submittedName>
        <fullName evidence="1">Uncharacterized protein</fullName>
    </submittedName>
</protein>